<dbReference type="Proteomes" id="UP001059596">
    <property type="component" value="Unassembled WGS sequence"/>
</dbReference>
<feature type="transmembrane region" description="Helical" evidence="1">
    <location>
        <begin position="51"/>
        <end position="71"/>
    </location>
</feature>
<keyword evidence="1" id="KW-0472">Membrane</keyword>
<dbReference type="AlphaFoldDB" id="A0A9P9YFI8"/>
<keyword evidence="1" id="KW-1133">Transmembrane helix</keyword>
<gene>
    <name evidence="2" type="ORF">M5D96_011327</name>
</gene>
<evidence type="ECO:0000313" key="2">
    <source>
        <dbReference type="EMBL" id="KAI8035896.1"/>
    </source>
</evidence>
<evidence type="ECO:0000313" key="3">
    <source>
        <dbReference type="Proteomes" id="UP001059596"/>
    </source>
</evidence>
<feature type="transmembrane region" description="Helical" evidence="1">
    <location>
        <begin position="20"/>
        <end position="39"/>
    </location>
</feature>
<protein>
    <submittedName>
        <fullName evidence="2">Uncharacterized protein</fullName>
    </submittedName>
</protein>
<keyword evidence="1" id="KW-0812">Transmembrane</keyword>
<keyword evidence="3" id="KW-1185">Reference proteome</keyword>
<reference evidence="2" key="1">
    <citation type="journal article" date="2023" name="Genome Biol. Evol.">
        <title>Long-read-based Genome Assembly of Drosophila gunungcola Reveals Fewer Chemosensory Genes in Flower-breeding Species.</title>
        <authorList>
            <person name="Negi A."/>
            <person name="Liao B.Y."/>
            <person name="Yeh S.D."/>
        </authorList>
    </citation>
    <scope>NUCLEOTIDE SEQUENCE</scope>
    <source>
        <strain evidence="2">Sukarami</strain>
    </source>
</reference>
<sequence length="77" mass="8804">MGLDALGGLYGLFGEHNLLFLRISVIMGVSWIFNLVRLNSFWQEALKIADYYHYALGIITFVLLILKPSTLNLLMDR</sequence>
<proteinExistence type="predicted"/>
<name>A0A9P9YFI8_9MUSC</name>
<accession>A0A9P9YFI8</accession>
<dbReference type="EMBL" id="JAMKOV010000028">
    <property type="protein sequence ID" value="KAI8035896.1"/>
    <property type="molecule type" value="Genomic_DNA"/>
</dbReference>
<comment type="caution">
    <text evidence="2">The sequence shown here is derived from an EMBL/GenBank/DDBJ whole genome shotgun (WGS) entry which is preliminary data.</text>
</comment>
<evidence type="ECO:0000256" key="1">
    <source>
        <dbReference type="SAM" id="Phobius"/>
    </source>
</evidence>
<organism evidence="2 3">
    <name type="scientific">Drosophila gunungcola</name>
    <name type="common">fruit fly</name>
    <dbReference type="NCBI Taxonomy" id="103775"/>
    <lineage>
        <taxon>Eukaryota</taxon>
        <taxon>Metazoa</taxon>
        <taxon>Ecdysozoa</taxon>
        <taxon>Arthropoda</taxon>
        <taxon>Hexapoda</taxon>
        <taxon>Insecta</taxon>
        <taxon>Pterygota</taxon>
        <taxon>Neoptera</taxon>
        <taxon>Endopterygota</taxon>
        <taxon>Diptera</taxon>
        <taxon>Brachycera</taxon>
        <taxon>Muscomorpha</taxon>
        <taxon>Ephydroidea</taxon>
        <taxon>Drosophilidae</taxon>
        <taxon>Drosophila</taxon>
        <taxon>Sophophora</taxon>
    </lineage>
</organism>